<keyword evidence="2" id="KW-1185">Reference proteome</keyword>
<name>A0A841REU8_9BACI</name>
<evidence type="ECO:0000313" key="2">
    <source>
        <dbReference type="Proteomes" id="UP000572212"/>
    </source>
</evidence>
<sequence>SQHGSVSYVTLFVAYFNFLRPHASLENKVPVMIPELEKMPNMPERWTKLISMAQDFLTEQQSA</sequence>
<dbReference type="EMBL" id="JACHON010000004">
    <property type="protein sequence ID" value="MBB6512560.1"/>
    <property type="molecule type" value="Genomic_DNA"/>
</dbReference>
<organism evidence="1 2">
    <name type="scientific">Gracilibacillus halotolerans</name>
    <dbReference type="NCBI Taxonomy" id="74386"/>
    <lineage>
        <taxon>Bacteria</taxon>
        <taxon>Bacillati</taxon>
        <taxon>Bacillota</taxon>
        <taxon>Bacilli</taxon>
        <taxon>Bacillales</taxon>
        <taxon>Bacillaceae</taxon>
        <taxon>Gracilibacillus</taxon>
    </lineage>
</organism>
<feature type="non-terminal residue" evidence="1">
    <location>
        <position position="1"/>
    </location>
</feature>
<accession>A0A841REU8</accession>
<comment type="caution">
    <text evidence="1">The sequence shown here is derived from an EMBL/GenBank/DDBJ whole genome shotgun (WGS) entry which is preliminary data.</text>
</comment>
<dbReference type="AlphaFoldDB" id="A0A841REU8"/>
<evidence type="ECO:0000313" key="1">
    <source>
        <dbReference type="EMBL" id="MBB6512560.1"/>
    </source>
</evidence>
<proteinExistence type="predicted"/>
<reference evidence="1 2" key="1">
    <citation type="submission" date="2020-08" db="EMBL/GenBank/DDBJ databases">
        <title>Genomic Encyclopedia of Type Strains, Phase IV (KMG-IV): sequencing the most valuable type-strain genomes for metagenomic binning, comparative biology and taxonomic classification.</title>
        <authorList>
            <person name="Goeker M."/>
        </authorList>
    </citation>
    <scope>NUCLEOTIDE SEQUENCE [LARGE SCALE GENOMIC DNA]</scope>
    <source>
        <strain evidence="1 2">DSM 11805</strain>
    </source>
</reference>
<dbReference type="Proteomes" id="UP000572212">
    <property type="component" value="Unassembled WGS sequence"/>
</dbReference>
<protein>
    <submittedName>
        <fullName evidence="1">Uncharacterized protein</fullName>
    </submittedName>
</protein>
<gene>
    <name evidence="1" type="ORF">GGQ92_001346</name>
</gene>